<comment type="caution">
    <text evidence="13">The sequence shown here is derived from an EMBL/GenBank/DDBJ whole genome shotgun (WGS) entry which is preliminary data.</text>
</comment>
<keyword evidence="9" id="KW-0198">Cysteine biosynthesis</keyword>
<dbReference type="PROSITE" id="PS51384">
    <property type="entry name" value="FAD_FR"/>
    <property type="match status" value="1"/>
</dbReference>
<keyword evidence="4" id="KW-0285">Flavoprotein</keyword>
<dbReference type="Gene3D" id="1.20.990.10">
    <property type="entry name" value="NADPH-cytochrome p450 Reductase, Chain A, domain 3"/>
    <property type="match status" value="1"/>
</dbReference>
<evidence type="ECO:0000256" key="4">
    <source>
        <dbReference type="ARBA" id="ARBA00022630"/>
    </source>
</evidence>
<dbReference type="InterPro" id="IPR003097">
    <property type="entry name" value="CysJ-like_FAD-binding"/>
</dbReference>
<dbReference type="Pfam" id="PF00175">
    <property type="entry name" value="NAD_binding_1"/>
    <property type="match status" value="1"/>
</dbReference>
<evidence type="ECO:0000313" key="13">
    <source>
        <dbReference type="EMBL" id="EDY21306.1"/>
    </source>
</evidence>
<dbReference type="EC" id="1.8.1.2" evidence="3"/>
<feature type="region of interest" description="Disordered" evidence="11">
    <location>
        <begin position="1"/>
        <end position="36"/>
    </location>
</feature>
<keyword evidence="14" id="KW-1185">Reference proteome</keyword>
<dbReference type="InterPro" id="IPR001433">
    <property type="entry name" value="OxRdtase_FAD/NAD-bd"/>
</dbReference>
<dbReference type="InterPro" id="IPR017927">
    <property type="entry name" value="FAD-bd_FR_type"/>
</dbReference>
<dbReference type="Pfam" id="PF00667">
    <property type="entry name" value="FAD_binding_1"/>
    <property type="match status" value="1"/>
</dbReference>
<dbReference type="SUPFAM" id="SSF52343">
    <property type="entry name" value="Ferredoxin reductase-like, C-terminal NADP-linked domain"/>
    <property type="match status" value="1"/>
</dbReference>
<dbReference type="NCBIfam" id="NF004859">
    <property type="entry name" value="PRK06214.1"/>
    <property type="match status" value="1"/>
</dbReference>
<dbReference type="AlphaFoldDB" id="B4CWY6"/>
<dbReference type="STRING" id="497964.CfE428DRAFT_1599"/>
<evidence type="ECO:0000256" key="2">
    <source>
        <dbReference type="ARBA" id="ARBA00001974"/>
    </source>
</evidence>
<dbReference type="Gene3D" id="2.40.30.10">
    <property type="entry name" value="Translation factors"/>
    <property type="match status" value="1"/>
</dbReference>
<keyword evidence="6" id="KW-0274">FAD</keyword>
<dbReference type="GO" id="GO:0005829">
    <property type="term" value="C:cytosol"/>
    <property type="evidence" value="ECO:0007669"/>
    <property type="project" value="TreeGrafter"/>
</dbReference>
<dbReference type="CDD" id="cd06199">
    <property type="entry name" value="SiR"/>
    <property type="match status" value="1"/>
</dbReference>
<dbReference type="PANTHER" id="PTHR19384:SF128">
    <property type="entry name" value="NADPH OXIDOREDUCTASE A"/>
    <property type="match status" value="1"/>
</dbReference>
<dbReference type="GO" id="GO:0050660">
    <property type="term" value="F:flavin adenine dinucleotide binding"/>
    <property type="evidence" value="ECO:0007669"/>
    <property type="project" value="TreeGrafter"/>
</dbReference>
<organism evidence="13 14">
    <name type="scientific">Chthoniobacter flavus Ellin428</name>
    <dbReference type="NCBI Taxonomy" id="497964"/>
    <lineage>
        <taxon>Bacteria</taxon>
        <taxon>Pseudomonadati</taxon>
        <taxon>Verrucomicrobiota</taxon>
        <taxon>Spartobacteria</taxon>
        <taxon>Chthoniobacterales</taxon>
        <taxon>Chthoniobacteraceae</taxon>
        <taxon>Chthoniobacter</taxon>
    </lineage>
</organism>
<gene>
    <name evidence="13" type="ORF">CfE428DRAFT_1599</name>
</gene>
<evidence type="ECO:0000256" key="10">
    <source>
        <dbReference type="ARBA" id="ARBA00052219"/>
    </source>
</evidence>
<dbReference type="PANTHER" id="PTHR19384">
    <property type="entry name" value="NITRIC OXIDE SYNTHASE-RELATED"/>
    <property type="match status" value="1"/>
</dbReference>
<dbReference type="InterPro" id="IPR023173">
    <property type="entry name" value="NADPH_Cyt_P450_Rdtase_alpha"/>
</dbReference>
<keyword evidence="8" id="KW-0560">Oxidoreductase</keyword>
<dbReference type="GO" id="GO:0004783">
    <property type="term" value="F:sulfite reductase (NADPH) activity"/>
    <property type="evidence" value="ECO:0007669"/>
    <property type="project" value="UniProtKB-EC"/>
</dbReference>
<evidence type="ECO:0000256" key="5">
    <source>
        <dbReference type="ARBA" id="ARBA00022643"/>
    </source>
</evidence>
<comment type="cofactor">
    <cofactor evidence="1">
        <name>FMN</name>
        <dbReference type="ChEBI" id="CHEBI:58210"/>
    </cofactor>
</comment>
<keyword evidence="5" id="KW-0288">FMN</keyword>
<feature type="compositionally biased region" description="Polar residues" evidence="11">
    <location>
        <begin position="1"/>
        <end position="10"/>
    </location>
</feature>
<evidence type="ECO:0000313" key="14">
    <source>
        <dbReference type="Proteomes" id="UP000005824"/>
    </source>
</evidence>
<evidence type="ECO:0000256" key="9">
    <source>
        <dbReference type="ARBA" id="ARBA00023192"/>
    </source>
</evidence>
<dbReference type="RefSeq" id="WP_006978925.1">
    <property type="nucleotide sequence ID" value="NZ_ABVL01000003.1"/>
</dbReference>
<dbReference type="InterPro" id="IPR017938">
    <property type="entry name" value="Riboflavin_synthase-like_b-brl"/>
</dbReference>
<dbReference type="Gene3D" id="3.40.50.80">
    <property type="entry name" value="Nucleotide-binding domain of ferredoxin-NADP reductase (FNR) module"/>
    <property type="match status" value="1"/>
</dbReference>
<dbReference type="GO" id="GO:0010181">
    <property type="term" value="F:FMN binding"/>
    <property type="evidence" value="ECO:0007669"/>
    <property type="project" value="TreeGrafter"/>
</dbReference>
<keyword evidence="7" id="KW-0521">NADP</keyword>
<dbReference type="GO" id="GO:0019344">
    <property type="term" value="P:cysteine biosynthetic process"/>
    <property type="evidence" value="ECO:0007669"/>
    <property type="project" value="UniProtKB-KW"/>
</dbReference>
<dbReference type="FunFam" id="3.40.50.80:FF:000001">
    <property type="entry name" value="NADPH--cytochrome P450 reductase 1"/>
    <property type="match status" value="1"/>
</dbReference>
<comment type="cofactor">
    <cofactor evidence="2">
        <name>FAD</name>
        <dbReference type="ChEBI" id="CHEBI:57692"/>
    </cofactor>
</comment>
<dbReference type="InParanoid" id="B4CWY6"/>
<dbReference type="eggNOG" id="COG0369">
    <property type="taxonomic scope" value="Bacteria"/>
</dbReference>
<dbReference type="InterPro" id="IPR001709">
    <property type="entry name" value="Flavoprot_Pyr_Nucl_cyt_Rdtase"/>
</dbReference>
<protein>
    <recommendedName>
        <fullName evidence="3">assimilatory sulfite reductase (NADPH)</fullName>
        <ecNumber evidence="3">1.8.1.2</ecNumber>
    </recommendedName>
</protein>
<reference evidence="13 14" key="1">
    <citation type="journal article" date="2011" name="J. Bacteriol.">
        <title>Genome sequence of Chthoniobacter flavus Ellin428, an aerobic heterotrophic soil bacterium.</title>
        <authorList>
            <person name="Kant R."/>
            <person name="van Passel M.W."/>
            <person name="Palva A."/>
            <person name="Lucas S."/>
            <person name="Lapidus A."/>
            <person name="Glavina Del Rio T."/>
            <person name="Dalin E."/>
            <person name="Tice H."/>
            <person name="Bruce D."/>
            <person name="Goodwin L."/>
            <person name="Pitluck S."/>
            <person name="Larimer F.W."/>
            <person name="Land M.L."/>
            <person name="Hauser L."/>
            <person name="Sangwan P."/>
            <person name="de Vos W.M."/>
            <person name="Janssen P.H."/>
            <person name="Smidt H."/>
        </authorList>
    </citation>
    <scope>NUCLEOTIDE SEQUENCE [LARGE SCALE GENOMIC DNA]</scope>
    <source>
        <strain evidence="13 14">Ellin428</strain>
    </source>
</reference>
<dbReference type="PRINTS" id="PR00371">
    <property type="entry name" value="FPNCR"/>
</dbReference>
<sequence length="384" mass="42730">MSSDPTSLYSRKNPFPALHPVNRKLSGEGSGKDTRHHEISLAGSGLNYEVGDSLGLFATNDPELVQEIITAIGATGEESVTGSDGQPKSLRNALLGDYIITQPSKEFLKALIEKADSAVADLRDLFNDPAQKKALEDYLWGLEFIDFLLAHHSVKWGVEEFVKTLRKLQPRLYSIASSLKANPESVHLTVATVRYESHGRKRKGVASTFLAERWGGDQKAGVFVHTAKHFRLPEDTNTPVIMVGPGTGVAPFRAYIQERKVTGAKGKNWLFFGEQTRAKDFLYEQELAALQADGVLNKLEVAFSRDQANKIYVQDKMRENAAELWKWLQEGAHFYVCGDGARMAKDVDTELHRIAESQGGKSPEEAAAYVESLKKEKRYKKDVY</sequence>
<evidence type="ECO:0000256" key="3">
    <source>
        <dbReference type="ARBA" id="ARBA00012604"/>
    </source>
</evidence>
<dbReference type="Proteomes" id="UP000005824">
    <property type="component" value="Unassembled WGS sequence"/>
</dbReference>
<keyword evidence="9" id="KW-0028">Amino-acid biosynthesis</keyword>
<evidence type="ECO:0000256" key="7">
    <source>
        <dbReference type="ARBA" id="ARBA00022857"/>
    </source>
</evidence>
<evidence type="ECO:0000256" key="11">
    <source>
        <dbReference type="SAM" id="MobiDB-lite"/>
    </source>
</evidence>
<evidence type="ECO:0000256" key="8">
    <source>
        <dbReference type="ARBA" id="ARBA00023002"/>
    </source>
</evidence>
<proteinExistence type="predicted"/>
<dbReference type="SUPFAM" id="SSF63380">
    <property type="entry name" value="Riboflavin synthase domain-like"/>
    <property type="match status" value="1"/>
</dbReference>
<name>B4CWY6_9BACT</name>
<dbReference type="EMBL" id="ABVL01000003">
    <property type="protein sequence ID" value="EDY21306.1"/>
    <property type="molecule type" value="Genomic_DNA"/>
</dbReference>
<feature type="domain" description="FAD-binding FR-type" evidence="12">
    <location>
        <begin position="12"/>
        <end position="233"/>
    </location>
</feature>
<evidence type="ECO:0000256" key="6">
    <source>
        <dbReference type="ARBA" id="ARBA00022827"/>
    </source>
</evidence>
<comment type="catalytic activity">
    <reaction evidence="10">
        <text>hydrogen sulfide + 3 NADP(+) + 3 H2O = sulfite + 3 NADPH + 4 H(+)</text>
        <dbReference type="Rhea" id="RHEA:13801"/>
        <dbReference type="ChEBI" id="CHEBI:15377"/>
        <dbReference type="ChEBI" id="CHEBI:15378"/>
        <dbReference type="ChEBI" id="CHEBI:17359"/>
        <dbReference type="ChEBI" id="CHEBI:29919"/>
        <dbReference type="ChEBI" id="CHEBI:57783"/>
        <dbReference type="ChEBI" id="CHEBI:58349"/>
        <dbReference type="EC" id="1.8.1.2"/>
    </reaction>
</comment>
<evidence type="ECO:0000259" key="12">
    <source>
        <dbReference type="PROSITE" id="PS51384"/>
    </source>
</evidence>
<dbReference type="InterPro" id="IPR039261">
    <property type="entry name" value="FNR_nucleotide-bd"/>
</dbReference>
<accession>B4CWY6</accession>
<evidence type="ECO:0000256" key="1">
    <source>
        <dbReference type="ARBA" id="ARBA00001917"/>
    </source>
</evidence>